<keyword evidence="1" id="KW-0472">Membrane</keyword>
<keyword evidence="1" id="KW-1133">Transmembrane helix</keyword>
<proteinExistence type="predicted"/>
<dbReference type="AlphaFoldDB" id="A0A3B0UXA0"/>
<keyword evidence="1" id="KW-0812">Transmembrane</keyword>
<evidence type="ECO:0008006" key="3">
    <source>
        <dbReference type="Google" id="ProtNLM"/>
    </source>
</evidence>
<sequence length="88" mass="9999">MFVEHANESLYQTNCTEAKAEILNYIIGYYSQARPHQHNGGRSPNVAEENYWNDHYSVTKITWPLQISLAYVILLSGVGVVMILWAGI</sequence>
<dbReference type="EMBL" id="UOEW01000030">
    <property type="protein sequence ID" value="VAW33420.1"/>
    <property type="molecule type" value="Genomic_DNA"/>
</dbReference>
<gene>
    <name evidence="2" type="ORF">MNBD_GAMMA01-1802</name>
</gene>
<organism evidence="2">
    <name type="scientific">hydrothermal vent metagenome</name>
    <dbReference type="NCBI Taxonomy" id="652676"/>
    <lineage>
        <taxon>unclassified sequences</taxon>
        <taxon>metagenomes</taxon>
        <taxon>ecological metagenomes</taxon>
    </lineage>
</organism>
<accession>A0A3B0UXA0</accession>
<reference evidence="2" key="1">
    <citation type="submission" date="2018-06" db="EMBL/GenBank/DDBJ databases">
        <authorList>
            <person name="Zhirakovskaya E."/>
        </authorList>
    </citation>
    <scope>NUCLEOTIDE SEQUENCE</scope>
</reference>
<evidence type="ECO:0000256" key="1">
    <source>
        <dbReference type="SAM" id="Phobius"/>
    </source>
</evidence>
<evidence type="ECO:0000313" key="2">
    <source>
        <dbReference type="EMBL" id="VAW33420.1"/>
    </source>
</evidence>
<name>A0A3B0UXA0_9ZZZZ</name>
<feature type="transmembrane region" description="Helical" evidence="1">
    <location>
        <begin position="63"/>
        <end position="86"/>
    </location>
</feature>
<protein>
    <recommendedName>
        <fullName evidence="3">Integrase catalytic domain-containing protein</fullName>
    </recommendedName>
</protein>